<dbReference type="Gene3D" id="3.10.180.10">
    <property type="entry name" value="2,3-Dihydroxybiphenyl 1,2-Dioxygenase, domain 1"/>
    <property type="match status" value="1"/>
</dbReference>
<keyword evidence="3" id="KW-1185">Reference proteome</keyword>
<dbReference type="Proteomes" id="UP000199321">
    <property type="component" value="Unassembled WGS sequence"/>
</dbReference>
<dbReference type="SUPFAM" id="SSF54593">
    <property type="entry name" value="Glyoxalase/Bleomycin resistance protein/Dihydroxybiphenyl dioxygenase"/>
    <property type="match status" value="1"/>
</dbReference>
<dbReference type="PROSITE" id="PS51819">
    <property type="entry name" value="VOC"/>
    <property type="match status" value="1"/>
</dbReference>
<dbReference type="OrthoDB" id="9796521at2"/>
<evidence type="ECO:0000313" key="3">
    <source>
        <dbReference type="Proteomes" id="UP000199321"/>
    </source>
</evidence>
<accession>A0A1G7DE37</accession>
<reference evidence="2 3" key="1">
    <citation type="submission" date="2016-10" db="EMBL/GenBank/DDBJ databases">
        <authorList>
            <person name="de Groot N.N."/>
        </authorList>
    </citation>
    <scope>NUCLEOTIDE SEQUENCE [LARGE SCALE GENOMIC DNA]</scope>
    <source>
        <strain evidence="2 3">DSM 16195</strain>
    </source>
</reference>
<dbReference type="AlphaFoldDB" id="A0A1G7DE37"/>
<gene>
    <name evidence="2" type="ORF">SAMN05421855_101928</name>
</gene>
<dbReference type="InterPro" id="IPR037523">
    <property type="entry name" value="VOC_core"/>
</dbReference>
<keyword evidence="2" id="KW-0456">Lyase</keyword>
<dbReference type="InterPro" id="IPR029068">
    <property type="entry name" value="Glyas_Bleomycin-R_OHBP_Dase"/>
</dbReference>
<evidence type="ECO:0000259" key="1">
    <source>
        <dbReference type="PROSITE" id="PS51819"/>
    </source>
</evidence>
<dbReference type="EMBL" id="FNBA01000001">
    <property type="protein sequence ID" value="SDE49864.1"/>
    <property type="molecule type" value="Genomic_DNA"/>
</dbReference>
<dbReference type="RefSeq" id="WP_093141093.1">
    <property type="nucleotide sequence ID" value="NZ_BMWO01000001.1"/>
</dbReference>
<proteinExistence type="predicted"/>
<dbReference type="GO" id="GO:0016829">
    <property type="term" value="F:lyase activity"/>
    <property type="evidence" value="ECO:0007669"/>
    <property type="project" value="UniProtKB-KW"/>
</dbReference>
<evidence type="ECO:0000313" key="2">
    <source>
        <dbReference type="EMBL" id="SDE49864.1"/>
    </source>
</evidence>
<organism evidence="2 3">
    <name type="scientific">Ulvibacter litoralis</name>
    <dbReference type="NCBI Taxonomy" id="227084"/>
    <lineage>
        <taxon>Bacteria</taxon>
        <taxon>Pseudomonadati</taxon>
        <taxon>Bacteroidota</taxon>
        <taxon>Flavobacteriia</taxon>
        <taxon>Flavobacteriales</taxon>
        <taxon>Flavobacteriaceae</taxon>
        <taxon>Ulvibacter</taxon>
    </lineage>
</organism>
<protein>
    <submittedName>
        <fullName evidence="2">Lactoylglutathione lyase</fullName>
    </submittedName>
</protein>
<name>A0A1G7DE37_9FLAO</name>
<feature type="domain" description="VOC" evidence="1">
    <location>
        <begin position="2"/>
        <end position="116"/>
    </location>
</feature>
<dbReference type="STRING" id="227084.SAMN05421855_101928"/>
<sequence length="130" mass="15103">MQFDRTGIILYTIQYEQCVSFYENILELTKLFENEQLTCFSFGASYLMVEKDDSYSGTQVESERLKTCLRLNVPNVKFMSEKLISKKIEVDYQEHTWGTVAKFFDPDGNLCALKDSGTFENQIAEFKSEN</sequence>